<evidence type="ECO:0000313" key="3">
    <source>
        <dbReference type="EMBL" id="OCF58666.1"/>
    </source>
</evidence>
<feature type="compositionally biased region" description="Basic residues" evidence="1">
    <location>
        <begin position="1209"/>
        <end position="1225"/>
    </location>
</feature>
<evidence type="ECO:0000313" key="4">
    <source>
        <dbReference type="Proteomes" id="UP000092583"/>
    </source>
</evidence>
<dbReference type="OrthoDB" id="3033142at2759"/>
<dbReference type="Pfam" id="PF11917">
    <property type="entry name" value="DUF3435"/>
    <property type="match status" value="1"/>
</dbReference>
<reference evidence="4" key="2">
    <citation type="submission" date="2013-12" db="EMBL/GenBank/DDBJ databases">
        <title>Evolution of pathogenesis and genome organization in the Tremellales.</title>
        <authorList>
            <person name="Cuomo C."/>
            <person name="Litvintseva A."/>
            <person name="Heitman J."/>
            <person name="Chen Y."/>
            <person name="Sun S."/>
            <person name="Springer D."/>
            <person name="Dromer F."/>
            <person name="Young S."/>
            <person name="Zeng Q."/>
            <person name="Chapman S."/>
            <person name="Gujja S."/>
            <person name="Saif S."/>
            <person name="Birren B."/>
        </authorList>
    </citation>
    <scope>NUCLEOTIDE SEQUENCE [LARGE SCALE GENOMIC DNA]</scope>
    <source>
        <strain evidence="4">CBS 10435</strain>
    </source>
</reference>
<keyword evidence="4" id="KW-1185">Reference proteome</keyword>
<dbReference type="PANTHER" id="PTHR37535">
    <property type="entry name" value="FLUG DOMAIN PROTEIN"/>
    <property type="match status" value="1"/>
</dbReference>
<gene>
    <name evidence="3" type="ORF">L486_03156</name>
</gene>
<dbReference type="STRING" id="1331196.A0A1B9IT12"/>
<sequence>MAQRLPDEYRKYGGTLASRIALKAQSRGLVGDTITQDVQQLEDTRHTKKLAPPTIKLHDEYIEWLKAFFEATEAGKGSTVVKLRSDYRISLAEWKAFAKWHIDLRTGGGDGPNGALSLISEKTRMSSTFSSYSALTGIDVPTTTRSELQGYLEKDLSAQFGLYNNMRPKKTAGVDDFKTFICGGYDTNFGWPSARMRTQWHFLLCTIAYGVLRPGEVIESSCYLNTKQALRYKDVNAFLYIDKNDQIKFGAVLRFNFLKGKRLKDHEYKELLIRETDNTRWAFDATIPFLALAFEDQVFEDCPNAQVMYNVNREDIRRNNNRFPLRIKKSIADLCILRQALPDDKRKVHPSKAWTWKSANDYLKKLAEHLGYTDMLVHCGVDAAAVKQASGHNEVSRVFLTSYKSRLTMVDVQNMLIGLPPDSSAIYDTQSLIRFINAPKLVSAAGLILVDQDPKLMQLRQEQLEARSTLLDEFQSLVEAERVSSPLWYKYLSKQIAVTTLRSSLVDKQLKKERDEFIEKFNQRALENAKVSLARSAKEIEATEQGQTIPEDTVTPSNSTEAQEDDSWNVFDCTFDDESVVDKGLDDTHSSSPDDEEGEGDDADADVDPDEVDGYVGEEEDDENDEDDEDDEGDEDDDAEEEDNDDDDGVEGRNEELMDLGGVGDSGSVSNNEESGDASSDTPILAPLYERAQRLRPQVKLEKNTLTLLETLFGQHLTTTRFEIIGMLNLIKPDQRSSCDIQYPNESPTQNGRCPVIGCDKNVLIYKRHVHSCVHHNLAQQYVDTFAQGKLDKCEFENCPRQHFNSGSAKAIHVYQAHVGQNKGVSRKTVRWQCKVLLPDGRICGEIIIGQTSAQNHIELEHDLLSFYKTKKGYPARLVSYCDTCKQWVIGLFNQREHYNQHISEVVEECSADRLSLAIRTDRRAKPTLCPFCLFDASKDCSERMQSFLTVEQFARHVNAHYIHNDDEVLHRCPYPTCPDVSLDTLQIADHLIEHHGLRLARALPGTGQHRTIQGQRELLVITANRQIPNKGIVGNRHNWAFKTLLQQSIEQLRAWCEIDGVSAEGSKSDLARRLCKSERPKINTHARKDRKNLSIGLLRKKPLEDLRKWCEEDGLPTDGTKMELAGRLCKRKPTEYSKTVHQSWSLDTFMQQAADDLKAWCQKYGLRCKANKKELSKRIYNHLHPDEADSDDDSRISEPDSDSDDYRPRKKAKTNKDRKGKGKA</sequence>
<dbReference type="AlphaFoldDB" id="A0A1B9IT12"/>
<protein>
    <recommendedName>
        <fullName evidence="2">SAP domain-containing protein</fullName>
    </recommendedName>
</protein>
<evidence type="ECO:0000259" key="2">
    <source>
        <dbReference type="PROSITE" id="PS50800"/>
    </source>
</evidence>
<dbReference type="InterPro" id="IPR003034">
    <property type="entry name" value="SAP_dom"/>
</dbReference>
<feature type="compositionally biased region" description="Polar residues" evidence="1">
    <location>
        <begin position="671"/>
        <end position="682"/>
    </location>
</feature>
<accession>A0A1B9IT12</accession>
<dbReference type="Proteomes" id="UP000092583">
    <property type="component" value="Unassembled WGS sequence"/>
</dbReference>
<feature type="domain" description="SAP" evidence="2">
    <location>
        <begin position="1099"/>
        <end position="1133"/>
    </location>
</feature>
<feature type="compositionally biased region" description="Acidic residues" evidence="1">
    <location>
        <begin position="593"/>
        <end position="649"/>
    </location>
</feature>
<proteinExistence type="predicted"/>
<dbReference type="PROSITE" id="PS50800">
    <property type="entry name" value="SAP"/>
    <property type="match status" value="1"/>
</dbReference>
<dbReference type="SMART" id="SM00513">
    <property type="entry name" value="SAP"/>
    <property type="match status" value="3"/>
</dbReference>
<feature type="compositionally biased region" description="Basic and acidic residues" evidence="1">
    <location>
        <begin position="580"/>
        <end position="589"/>
    </location>
</feature>
<feature type="compositionally biased region" description="Basic and acidic residues" evidence="1">
    <location>
        <begin position="1184"/>
        <end position="1199"/>
    </location>
</feature>
<feature type="region of interest" description="Disordered" evidence="1">
    <location>
        <begin position="1184"/>
        <end position="1225"/>
    </location>
</feature>
<evidence type="ECO:0000256" key="1">
    <source>
        <dbReference type="SAM" id="MobiDB-lite"/>
    </source>
</evidence>
<dbReference type="PANTHER" id="PTHR37535:SF3">
    <property type="entry name" value="FLUG DOMAIN-CONTAINING PROTEIN"/>
    <property type="match status" value="1"/>
</dbReference>
<reference evidence="3 4" key="1">
    <citation type="submission" date="2013-07" db="EMBL/GenBank/DDBJ databases">
        <title>The Genome Sequence of Kwoniella mangroviensis CBS10435.</title>
        <authorList>
            <consortium name="The Broad Institute Genome Sequencing Platform"/>
            <person name="Cuomo C."/>
            <person name="Litvintseva A."/>
            <person name="Chen Y."/>
            <person name="Heitman J."/>
            <person name="Sun S."/>
            <person name="Springer D."/>
            <person name="Dromer F."/>
            <person name="Young S.K."/>
            <person name="Zeng Q."/>
            <person name="Gargeya S."/>
            <person name="Fitzgerald M."/>
            <person name="Abouelleil A."/>
            <person name="Alvarado L."/>
            <person name="Berlin A.M."/>
            <person name="Chapman S.B."/>
            <person name="Dewar J."/>
            <person name="Goldberg J."/>
            <person name="Griggs A."/>
            <person name="Gujja S."/>
            <person name="Hansen M."/>
            <person name="Howarth C."/>
            <person name="Imamovic A."/>
            <person name="Larimer J."/>
            <person name="McCowan C."/>
            <person name="Murphy C."/>
            <person name="Pearson M."/>
            <person name="Priest M."/>
            <person name="Roberts A."/>
            <person name="Saif S."/>
            <person name="Shea T."/>
            <person name="Sykes S."/>
            <person name="Wortman J."/>
            <person name="Nusbaum C."/>
            <person name="Birren B."/>
        </authorList>
    </citation>
    <scope>NUCLEOTIDE SEQUENCE [LARGE SCALE GENOMIC DNA]</scope>
    <source>
        <strain evidence="3 4">CBS 10435</strain>
    </source>
</reference>
<dbReference type="EMBL" id="KI669461">
    <property type="protein sequence ID" value="OCF58666.1"/>
    <property type="molecule type" value="Genomic_DNA"/>
</dbReference>
<organism evidence="3 4">
    <name type="scientific">Kwoniella mangroviensis CBS 10435</name>
    <dbReference type="NCBI Taxonomy" id="1331196"/>
    <lineage>
        <taxon>Eukaryota</taxon>
        <taxon>Fungi</taxon>
        <taxon>Dikarya</taxon>
        <taxon>Basidiomycota</taxon>
        <taxon>Agaricomycotina</taxon>
        <taxon>Tremellomycetes</taxon>
        <taxon>Tremellales</taxon>
        <taxon>Cryptococcaceae</taxon>
        <taxon>Kwoniella</taxon>
    </lineage>
</organism>
<feature type="compositionally biased region" description="Polar residues" evidence="1">
    <location>
        <begin position="544"/>
        <end position="561"/>
    </location>
</feature>
<dbReference type="InterPro" id="IPR021842">
    <property type="entry name" value="DUF3435"/>
</dbReference>
<name>A0A1B9IT12_9TREE</name>
<feature type="region of interest" description="Disordered" evidence="1">
    <location>
        <begin position="537"/>
        <end position="684"/>
    </location>
</feature>